<dbReference type="SUPFAM" id="SSF52833">
    <property type="entry name" value="Thioredoxin-like"/>
    <property type="match status" value="1"/>
</dbReference>
<dbReference type="PANTHER" id="PTHR11592">
    <property type="entry name" value="GLUTATHIONE PEROXIDASE"/>
    <property type="match status" value="1"/>
</dbReference>
<protein>
    <recommendedName>
        <fullName evidence="5">Glutathione peroxidase</fullName>
    </recommendedName>
</protein>
<dbReference type="EMBL" id="JAACXV010014353">
    <property type="protein sequence ID" value="KAF7268051.1"/>
    <property type="molecule type" value="Genomic_DNA"/>
</dbReference>
<feature type="chain" id="PRO_5032444985" description="Glutathione peroxidase" evidence="6">
    <location>
        <begin position="27"/>
        <end position="192"/>
    </location>
</feature>
<evidence type="ECO:0000256" key="3">
    <source>
        <dbReference type="ARBA" id="ARBA00023002"/>
    </source>
</evidence>
<comment type="caution">
    <text evidence="7">The sequence shown here is derived from an EMBL/GenBank/DDBJ whole genome shotgun (WGS) entry which is preliminary data.</text>
</comment>
<dbReference type="InterPro" id="IPR000889">
    <property type="entry name" value="Glutathione_peroxidase"/>
</dbReference>
<evidence type="ECO:0000313" key="7">
    <source>
        <dbReference type="EMBL" id="KAF7268051.1"/>
    </source>
</evidence>
<dbReference type="CDD" id="cd00340">
    <property type="entry name" value="GSH_Peroxidase"/>
    <property type="match status" value="1"/>
</dbReference>
<name>A0A834M4V9_RHYFE</name>
<keyword evidence="3 5" id="KW-0560">Oxidoreductase</keyword>
<evidence type="ECO:0000256" key="5">
    <source>
        <dbReference type="RuleBase" id="RU000499"/>
    </source>
</evidence>
<feature type="signal peptide" evidence="6">
    <location>
        <begin position="1"/>
        <end position="26"/>
    </location>
</feature>
<dbReference type="GO" id="GO:0006979">
    <property type="term" value="P:response to oxidative stress"/>
    <property type="evidence" value="ECO:0007669"/>
    <property type="project" value="InterPro"/>
</dbReference>
<dbReference type="PROSITE" id="PS51355">
    <property type="entry name" value="GLUTATHIONE_PEROXID_3"/>
    <property type="match status" value="1"/>
</dbReference>
<proteinExistence type="inferred from homology"/>
<feature type="active site" evidence="4">
    <location>
        <position position="70"/>
    </location>
</feature>
<dbReference type="OrthoDB" id="446890at2759"/>
<keyword evidence="8" id="KW-1185">Reference proteome</keyword>
<evidence type="ECO:0000313" key="8">
    <source>
        <dbReference type="Proteomes" id="UP000625711"/>
    </source>
</evidence>
<sequence length="192" mass="22507">MSLTFITFDLHLKLLIFLAFKEKLLQIFNSNYKNAANIYEFTVKDIKGEEVSLKKYKGHVCIIINVASNCSMAEDCYQELNELYEQYGETKGLKILAFPCDQFDFLEFKNNEKISEFIAERNVQFDLFDKVIVNGSDTHPLWKYLKYNSKISGNHIKWNFSKFIVNKGGEVVEFYTPVKNPKEMIPSLEKYF</sequence>
<dbReference type="Proteomes" id="UP000625711">
    <property type="component" value="Unassembled WGS sequence"/>
</dbReference>
<dbReference type="PRINTS" id="PR01011">
    <property type="entry name" value="GLUTPROXDASE"/>
</dbReference>
<organism evidence="7 8">
    <name type="scientific">Rhynchophorus ferrugineus</name>
    <name type="common">Red palm weevil</name>
    <name type="synonym">Curculio ferrugineus</name>
    <dbReference type="NCBI Taxonomy" id="354439"/>
    <lineage>
        <taxon>Eukaryota</taxon>
        <taxon>Metazoa</taxon>
        <taxon>Ecdysozoa</taxon>
        <taxon>Arthropoda</taxon>
        <taxon>Hexapoda</taxon>
        <taxon>Insecta</taxon>
        <taxon>Pterygota</taxon>
        <taxon>Neoptera</taxon>
        <taxon>Endopterygota</taxon>
        <taxon>Coleoptera</taxon>
        <taxon>Polyphaga</taxon>
        <taxon>Cucujiformia</taxon>
        <taxon>Curculionidae</taxon>
        <taxon>Dryophthorinae</taxon>
        <taxon>Rhynchophorus</taxon>
    </lineage>
</organism>
<dbReference type="Pfam" id="PF00255">
    <property type="entry name" value="GSHPx"/>
    <property type="match status" value="1"/>
</dbReference>
<evidence type="ECO:0000256" key="2">
    <source>
        <dbReference type="ARBA" id="ARBA00022559"/>
    </source>
</evidence>
<dbReference type="PANTHER" id="PTHR11592:SF134">
    <property type="entry name" value="PHOSPHOLIPID HYDROPEROXIDE GLUTATHIONE PEROXIDASE"/>
    <property type="match status" value="1"/>
</dbReference>
<comment type="similarity">
    <text evidence="1 5">Belongs to the glutathione peroxidase family.</text>
</comment>
<keyword evidence="6" id="KW-0732">Signal</keyword>
<evidence type="ECO:0000256" key="6">
    <source>
        <dbReference type="SAM" id="SignalP"/>
    </source>
</evidence>
<keyword evidence="2 5" id="KW-0575">Peroxidase</keyword>
<dbReference type="Gene3D" id="3.40.30.10">
    <property type="entry name" value="Glutaredoxin"/>
    <property type="match status" value="1"/>
</dbReference>
<gene>
    <name evidence="7" type="ORF">GWI33_018793</name>
</gene>
<dbReference type="InterPro" id="IPR036249">
    <property type="entry name" value="Thioredoxin-like_sf"/>
</dbReference>
<dbReference type="AlphaFoldDB" id="A0A834M4V9"/>
<reference evidence="7" key="1">
    <citation type="submission" date="2020-08" db="EMBL/GenBank/DDBJ databases">
        <title>Genome sequencing and assembly of the red palm weevil Rhynchophorus ferrugineus.</title>
        <authorList>
            <person name="Dias G.B."/>
            <person name="Bergman C.M."/>
            <person name="Manee M."/>
        </authorList>
    </citation>
    <scope>NUCLEOTIDE SEQUENCE</scope>
    <source>
        <strain evidence="7">AA-2017</strain>
        <tissue evidence="7">Whole larva</tissue>
    </source>
</reference>
<accession>A0A834M4V9</accession>
<evidence type="ECO:0000256" key="1">
    <source>
        <dbReference type="ARBA" id="ARBA00006926"/>
    </source>
</evidence>
<evidence type="ECO:0000256" key="4">
    <source>
        <dbReference type="PIRSR" id="PIRSR000303-1"/>
    </source>
</evidence>
<dbReference type="GO" id="GO:0004601">
    <property type="term" value="F:peroxidase activity"/>
    <property type="evidence" value="ECO:0007669"/>
    <property type="project" value="UniProtKB-KW"/>
</dbReference>
<dbReference type="PIRSF" id="PIRSF000303">
    <property type="entry name" value="Glutathion_perox"/>
    <property type="match status" value="1"/>
</dbReference>